<gene>
    <name evidence="3" type="ORF">GCM10011611_00760</name>
</gene>
<evidence type="ECO:0000313" key="3">
    <source>
        <dbReference type="EMBL" id="GGE99082.1"/>
    </source>
</evidence>
<keyword evidence="4" id="KW-1185">Reference proteome</keyword>
<keyword evidence="1" id="KW-0378">Hydrolase</keyword>
<comment type="caution">
    <text evidence="3">The sequence shown here is derived from an EMBL/GenBank/DDBJ whole genome shotgun (WGS) entry which is preliminary data.</text>
</comment>
<dbReference type="AlphaFoldDB" id="A0A8J3E2J0"/>
<dbReference type="GO" id="GO:0016289">
    <property type="term" value="F:acyl-CoA hydrolase activity"/>
    <property type="evidence" value="ECO:0007669"/>
    <property type="project" value="TreeGrafter"/>
</dbReference>
<dbReference type="Proteomes" id="UP000646365">
    <property type="component" value="Unassembled WGS sequence"/>
</dbReference>
<evidence type="ECO:0000259" key="2">
    <source>
        <dbReference type="Pfam" id="PF03061"/>
    </source>
</evidence>
<dbReference type="Gene3D" id="3.10.129.10">
    <property type="entry name" value="Hotdog Thioesterase"/>
    <property type="match status" value="1"/>
</dbReference>
<sequence length="133" mass="14131">MTEKLAVITPHPSAFNEAVGLRLVDWIEGRATVELDVTGDHLNRSGYVHGGVLMTLIDVACGYAGTWSPTAEGARLCVTLDLTTSFVAPACGGRLTTVATVTGGGRKIYFARAEVRDEAGQLLAMGQGSFRYR</sequence>
<dbReference type="NCBIfam" id="TIGR00369">
    <property type="entry name" value="unchar_dom_1"/>
    <property type="match status" value="1"/>
</dbReference>
<dbReference type="Pfam" id="PF03061">
    <property type="entry name" value="4HBT"/>
    <property type="match status" value="1"/>
</dbReference>
<reference evidence="3" key="1">
    <citation type="journal article" date="2014" name="Int. J. Syst. Evol. Microbiol.">
        <title>Complete genome sequence of Corynebacterium casei LMG S-19264T (=DSM 44701T), isolated from a smear-ripened cheese.</title>
        <authorList>
            <consortium name="US DOE Joint Genome Institute (JGI-PGF)"/>
            <person name="Walter F."/>
            <person name="Albersmeier A."/>
            <person name="Kalinowski J."/>
            <person name="Ruckert C."/>
        </authorList>
    </citation>
    <scope>NUCLEOTIDE SEQUENCE</scope>
    <source>
        <strain evidence="3">CGMCC 1.15725</strain>
    </source>
</reference>
<accession>A0A8J3E2J0</accession>
<organism evidence="3 4">
    <name type="scientific">Aliidongia dinghuensis</name>
    <dbReference type="NCBI Taxonomy" id="1867774"/>
    <lineage>
        <taxon>Bacteria</taxon>
        <taxon>Pseudomonadati</taxon>
        <taxon>Pseudomonadota</taxon>
        <taxon>Alphaproteobacteria</taxon>
        <taxon>Rhodospirillales</taxon>
        <taxon>Dongiaceae</taxon>
        <taxon>Aliidongia</taxon>
    </lineage>
</organism>
<dbReference type="PANTHER" id="PTHR42856:SF1">
    <property type="entry name" value="ACYL-COENZYME A THIOESTERASE PAAI"/>
    <property type="match status" value="1"/>
</dbReference>
<dbReference type="InterPro" id="IPR003736">
    <property type="entry name" value="PAAI_dom"/>
</dbReference>
<dbReference type="InterPro" id="IPR029069">
    <property type="entry name" value="HotDog_dom_sf"/>
</dbReference>
<proteinExistence type="predicted"/>
<evidence type="ECO:0000256" key="1">
    <source>
        <dbReference type="ARBA" id="ARBA00022801"/>
    </source>
</evidence>
<name>A0A8J3E2J0_9PROT</name>
<protein>
    <submittedName>
        <fullName evidence="3">Thioesterase</fullName>
    </submittedName>
</protein>
<dbReference type="CDD" id="cd03443">
    <property type="entry name" value="PaaI_thioesterase"/>
    <property type="match status" value="1"/>
</dbReference>
<dbReference type="PANTHER" id="PTHR42856">
    <property type="entry name" value="ACYL-COENZYME A THIOESTERASE PAAI"/>
    <property type="match status" value="1"/>
</dbReference>
<dbReference type="InterPro" id="IPR006683">
    <property type="entry name" value="Thioestr_dom"/>
</dbReference>
<dbReference type="EMBL" id="BMJQ01000001">
    <property type="protein sequence ID" value="GGE99082.1"/>
    <property type="molecule type" value="Genomic_DNA"/>
</dbReference>
<dbReference type="RefSeq" id="WP_189041269.1">
    <property type="nucleotide sequence ID" value="NZ_BMJQ01000001.1"/>
</dbReference>
<evidence type="ECO:0000313" key="4">
    <source>
        <dbReference type="Proteomes" id="UP000646365"/>
    </source>
</evidence>
<feature type="domain" description="Thioesterase" evidence="2">
    <location>
        <begin position="46"/>
        <end position="123"/>
    </location>
</feature>
<dbReference type="SUPFAM" id="SSF54637">
    <property type="entry name" value="Thioesterase/thiol ester dehydrase-isomerase"/>
    <property type="match status" value="1"/>
</dbReference>
<dbReference type="InterPro" id="IPR052723">
    <property type="entry name" value="Acyl-CoA_thioesterase_PaaI"/>
</dbReference>
<reference evidence="3" key="2">
    <citation type="submission" date="2020-09" db="EMBL/GenBank/DDBJ databases">
        <authorList>
            <person name="Sun Q."/>
            <person name="Zhou Y."/>
        </authorList>
    </citation>
    <scope>NUCLEOTIDE SEQUENCE</scope>
    <source>
        <strain evidence="3">CGMCC 1.15725</strain>
    </source>
</reference>